<evidence type="ECO:0000313" key="4">
    <source>
        <dbReference type="Proteomes" id="UP001497453"/>
    </source>
</evidence>
<dbReference type="Proteomes" id="UP001497453">
    <property type="component" value="Chromosome 2"/>
</dbReference>
<feature type="region of interest" description="Disordered" evidence="1">
    <location>
        <begin position="1"/>
        <end position="26"/>
    </location>
</feature>
<keyword evidence="2" id="KW-0472">Membrane</keyword>
<feature type="region of interest" description="Disordered" evidence="1">
    <location>
        <begin position="326"/>
        <end position="354"/>
    </location>
</feature>
<sequence length="518" mass="54904">MAFKKFRLGHPAVSQHRKSRRDASACTTGGFYKSPTGGQTVQAGQPLNISWDTSCMSTDGIDIYLYNPSAANPRIHLWENVNFALGSYETSLKASWWNATSSASLQFTMIPHGTPLFMATLPAGPLFTATYSQNSDVSGAASDDAAVGAVEQVNNFEKDNSLSKGKIAAAVLIPLLVVIALIVGAYIKINRKKGKEHRKQWSEAIDKRMSTISADWKSISPAGAQAAIRNSMAVSADANNRASSFSFGAIRPISTVAVEGGQAGIGAGGMYAQSGIDTTTPQMSQLRPGLRNPTNGGERVSRISFAADTRPSAESRRSIYNRNSRASRAFHTGHVPPLPARQDSNDLLSPTQTAGPFSLTADDINARMSGLEPAPRPSVDEMMPALSMMRTGGQGTSGNDDLLFQPKSPLPSPPAPVVAKSSVVGMMPMQPMPANMMSPDDMLRAYAERRNVASPPPMNGPTVPAPAAQYNGNGMRVLYSPTTPDSSAGLMSEAERKSAAPTVASRYDDDDAYVGTAA</sequence>
<accession>A0ABP1D4V9</accession>
<evidence type="ECO:0000313" key="3">
    <source>
        <dbReference type="EMBL" id="CAL1702920.1"/>
    </source>
</evidence>
<keyword evidence="2" id="KW-0812">Transmembrane</keyword>
<feature type="region of interest" description="Disordered" evidence="1">
    <location>
        <begin position="474"/>
        <end position="518"/>
    </location>
</feature>
<dbReference type="EMBL" id="OZ037945">
    <property type="protein sequence ID" value="CAL1702920.1"/>
    <property type="molecule type" value="Genomic_DNA"/>
</dbReference>
<protein>
    <submittedName>
        <fullName evidence="3">Uncharacterized protein</fullName>
    </submittedName>
</protein>
<keyword evidence="2" id="KW-1133">Transmembrane helix</keyword>
<name>A0ABP1D4V9_9APHY</name>
<feature type="region of interest" description="Disordered" evidence="1">
    <location>
        <begin position="279"/>
        <end position="298"/>
    </location>
</feature>
<organism evidence="3 4">
    <name type="scientific">Somion occarium</name>
    <dbReference type="NCBI Taxonomy" id="3059160"/>
    <lineage>
        <taxon>Eukaryota</taxon>
        <taxon>Fungi</taxon>
        <taxon>Dikarya</taxon>
        <taxon>Basidiomycota</taxon>
        <taxon>Agaricomycotina</taxon>
        <taxon>Agaricomycetes</taxon>
        <taxon>Polyporales</taxon>
        <taxon>Cerrenaceae</taxon>
        <taxon>Somion</taxon>
    </lineage>
</organism>
<feature type="compositionally biased region" description="Polar residues" evidence="1">
    <location>
        <begin position="345"/>
        <end position="354"/>
    </location>
</feature>
<feature type="transmembrane region" description="Helical" evidence="2">
    <location>
        <begin position="167"/>
        <end position="189"/>
    </location>
</feature>
<keyword evidence="4" id="KW-1185">Reference proteome</keyword>
<evidence type="ECO:0000256" key="1">
    <source>
        <dbReference type="SAM" id="MobiDB-lite"/>
    </source>
</evidence>
<proteinExistence type="predicted"/>
<gene>
    <name evidence="3" type="ORF">GFSPODELE1_LOCUS4310</name>
</gene>
<evidence type="ECO:0000256" key="2">
    <source>
        <dbReference type="SAM" id="Phobius"/>
    </source>
</evidence>
<reference evidence="4" key="1">
    <citation type="submission" date="2024-04" db="EMBL/GenBank/DDBJ databases">
        <authorList>
            <person name="Shaw F."/>
            <person name="Minotto A."/>
        </authorList>
    </citation>
    <scope>NUCLEOTIDE SEQUENCE [LARGE SCALE GENOMIC DNA]</scope>
</reference>